<protein>
    <recommendedName>
        <fullName evidence="3">F-box domain-containing protein</fullName>
    </recommendedName>
</protein>
<dbReference type="EMBL" id="PGOL01000887">
    <property type="protein sequence ID" value="PKI63540.1"/>
    <property type="molecule type" value="Genomic_DNA"/>
</dbReference>
<proteinExistence type="predicted"/>
<evidence type="ECO:0000313" key="1">
    <source>
        <dbReference type="EMBL" id="PKI63540.1"/>
    </source>
</evidence>
<dbReference type="SUPFAM" id="SSF81383">
    <property type="entry name" value="F-box domain"/>
    <property type="match status" value="1"/>
</dbReference>
<dbReference type="InterPro" id="IPR036047">
    <property type="entry name" value="F-box-like_dom_sf"/>
</dbReference>
<sequence length="233" mass="26938">MDDDRISSPPDYVTHHIFSFIPDIREGVSTSSLSKSWLRTWRSFKITDFDQCLILPSSALESINKGLLNEYGEGFVRFVDGALVRSQDGMPRFRLRATAEMAPRVDRWRFCRHMDKVSPYTCAVRFTLSLFQNASARWLRKFLRRCSTTFTCLESTVYVNQSICEAFAKKEEYPECCSGDIKCFCHRLKDAKIESVAGIQYGGPLDMYALCSWDLCPNLSFGPDVWLKLQWWN</sequence>
<keyword evidence="2" id="KW-1185">Reference proteome</keyword>
<organism evidence="1 2">
    <name type="scientific">Punica granatum</name>
    <name type="common">Pomegranate</name>
    <dbReference type="NCBI Taxonomy" id="22663"/>
    <lineage>
        <taxon>Eukaryota</taxon>
        <taxon>Viridiplantae</taxon>
        <taxon>Streptophyta</taxon>
        <taxon>Embryophyta</taxon>
        <taxon>Tracheophyta</taxon>
        <taxon>Spermatophyta</taxon>
        <taxon>Magnoliopsida</taxon>
        <taxon>eudicotyledons</taxon>
        <taxon>Gunneridae</taxon>
        <taxon>Pentapetalae</taxon>
        <taxon>rosids</taxon>
        <taxon>malvids</taxon>
        <taxon>Myrtales</taxon>
        <taxon>Lythraceae</taxon>
        <taxon>Punica</taxon>
    </lineage>
</organism>
<name>A0A2I0K5U2_PUNGR</name>
<comment type="caution">
    <text evidence="1">The sequence shown here is derived from an EMBL/GenBank/DDBJ whole genome shotgun (WGS) entry which is preliminary data.</text>
</comment>
<evidence type="ECO:0008006" key="3">
    <source>
        <dbReference type="Google" id="ProtNLM"/>
    </source>
</evidence>
<accession>A0A2I0K5U2</accession>
<dbReference type="Proteomes" id="UP000233551">
    <property type="component" value="Unassembled WGS sequence"/>
</dbReference>
<reference evidence="1 2" key="1">
    <citation type="submission" date="2017-11" db="EMBL/GenBank/DDBJ databases">
        <title>De-novo sequencing of pomegranate (Punica granatum L.) genome.</title>
        <authorList>
            <person name="Akparov Z."/>
            <person name="Amiraslanov A."/>
            <person name="Hajiyeva S."/>
            <person name="Abbasov M."/>
            <person name="Kaur K."/>
            <person name="Hamwieh A."/>
            <person name="Solovyev V."/>
            <person name="Salamov A."/>
            <person name="Braich B."/>
            <person name="Kosarev P."/>
            <person name="Mahmoud A."/>
            <person name="Hajiyev E."/>
            <person name="Babayeva S."/>
            <person name="Izzatullayeva V."/>
            <person name="Mammadov A."/>
            <person name="Mammadov A."/>
            <person name="Sharifova S."/>
            <person name="Ojaghi J."/>
            <person name="Eynullazada K."/>
            <person name="Bayramov B."/>
            <person name="Abdulazimova A."/>
            <person name="Shahmuradov I."/>
        </authorList>
    </citation>
    <scope>NUCLEOTIDE SEQUENCE [LARGE SCALE GENOMIC DNA]</scope>
    <source>
        <strain evidence="2">cv. AG2017</strain>
        <tissue evidence="1">Leaf</tissue>
    </source>
</reference>
<dbReference type="AlphaFoldDB" id="A0A2I0K5U2"/>
<evidence type="ECO:0000313" key="2">
    <source>
        <dbReference type="Proteomes" id="UP000233551"/>
    </source>
</evidence>
<gene>
    <name evidence="1" type="ORF">CRG98_016058</name>
</gene>